<sequence>MTEENNNQDVEITLGEPRFNTMLLQLNHGIDAENASEYNFMGNTTQEVGENVWAVPAFLSDDYNLFFLYTAIDTEEWVVAFSKAKIGEGQFELGTPMTTGEGLNQLFEHDKDRAKMVMGFVNDMAKAGEGVWRMVE</sequence>
<dbReference type="AlphaFoldDB" id="G8PEF4"/>
<dbReference type="RefSeq" id="WP_014215757.1">
    <property type="nucleotide sequence ID" value="NC_016605.1"/>
</dbReference>
<organism evidence="1 2">
    <name type="scientific">Pediococcus claussenii (strain ATCC BAA-344 / DSM 14800 / JCM 18046 / KCTC 3811 / LMG 21948 / P06)</name>
    <dbReference type="NCBI Taxonomy" id="701521"/>
    <lineage>
        <taxon>Bacteria</taxon>
        <taxon>Bacillati</taxon>
        <taxon>Bacillota</taxon>
        <taxon>Bacilli</taxon>
        <taxon>Lactobacillales</taxon>
        <taxon>Lactobacillaceae</taxon>
        <taxon>Pediococcus</taxon>
    </lineage>
</organism>
<gene>
    <name evidence="1" type="ordered locus">PECL_1337</name>
</gene>
<dbReference type="STRING" id="701521.PECL_1337"/>
<protein>
    <submittedName>
        <fullName evidence="1">Uncharacterized protein</fullName>
    </submittedName>
</protein>
<evidence type="ECO:0000313" key="2">
    <source>
        <dbReference type="Proteomes" id="UP000005444"/>
    </source>
</evidence>
<reference evidence="1 2" key="1">
    <citation type="journal article" date="2012" name="J. Bacteriol.">
        <title>Complete Genome Sequence of the Beer Spoilage Organism Pediococcus claussenii ATCC BAA-344T.</title>
        <authorList>
            <person name="Pittet V."/>
            <person name="Abegunde T."/>
            <person name="Marfleet T."/>
            <person name="Haakensen M."/>
            <person name="Morrow K."/>
            <person name="Jayaprakash T."/>
            <person name="Schroeder K."/>
            <person name="Trost B."/>
            <person name="Byrns S."/>
            <person name="Bergsveinson J."/>
            <person name="Kusalik A."/>
            <person name="Ziola B."/>
        </authorList>
    </citation>
    <scope>NUCLEOTIDE SEQUENCE [LARGE SCALE GENOMIC DNA]</scope>
    <source>
        <strain evidence="1 2">ATCC BAA-344</strain>
    </source>
</reference>
<dbReference type="eggNOG" id="ENOG503489J">
    <property type="taxonomic scope" value="Bacteria"/>
</dbReference>
<dbReference type="EMBL" id="CP003137">
    <property type="protein sequence ID" value="AEV95563.1"/>
    <property type="molecule type" value="Genomic_DNA"/>
</dbReference>
<proteinExistence type="predicted"/>
<dbReference type="HOGENOM" id="CLU_145993_0_0_9"/>
<dbReference type="Proteomes" id="UP000005444">
    <property type="component" value="Chromosome"/>
</dbReference>
<evidence type="ECO:0000313" key="1">
    <source>
        <dbReference type="EMBL" id="AEV95563.1"/>
    </source>
</evidence>
<keyword evidence="2" id="KW-1185">Reference proteome</keyword>
<accession>G8PEF4</accession>
<name>G8PEF4_PEDCP</name>
<dbReference type="KEGG" id="pce:PECL_1337"/>
<dbReference type="PATRIC" id="fig|701521.8.peg.1242"/>